<evidence type="ECO:0000256" key="8">
    <source>
        <dbReference type="ARBA" id="ARBA00022605"/>
    </source>
</evidence>
<keyword evidence="16" id="KW-1185">Reference proteome</keyword>
<dbReference type="UniPathway" id="UPA00031">
    <property type="reaction ID" value="UER00009"/>
</dbReference>
<dbReference type="GO" id="GO:0003949">
    <property type="term" value="F:1-(5-phosphoribosyl)-5-[(5-phosphoribosylamino)methylideneamino]imidazole-4-carboxamide isomerase activity"/>
    <property type="evidence" value="ECO:0007669"/>
    <property type="project" value="UniProtKB-UniRule"/>
</dbReference>
<evidence type="ECO:0000256" key="2">
    <source>
        <dbReference type="ARBA" id="ARBA00004496"/>
    </source>
</evidence>
<evidence type="ECO:0000256" key="13">
    <source>
        <dbReference type="RuleBase" id="RU003657"/>
    </source>
</evidence>
<dbReference type="Pfam" id="PF00977">
    <property type="entry name" value="His_biosynth"/>
    <property type="match status" value="1"/>
</dbReference>
<evidence type="ECO:0000313" key="16">
    <source>
        <dbReference type="Proteomes" id="UP000287601"/>
    </source>
</evidence>
<evidence type="ECO:0000256" key="4">
    <source>
        <dbReference type="ARBA" id="ARBA00009667"/>
    </source>
</evidence>
<evidence type="ECO:0000256" key="7">
    <source>
        <dbReference type="ARBA" id="ARBA00022490"/>
    </source>
</evidence>
<dbReference type="NCBIfam" id="TIGR00007">
    <property type="entry name" value="1-(5-phosphoribosyl)-5-[(5-phosphoribosylamino)methylideneamino]imidazole-4-carboxamide isomerase"/>
    <property type="match status" value="1"/>
</dbReference>
<reference evidence="15 16" key="1">
    <citation type="submission" date="2019-01" db="EMBL/GenBank/DDBJ databases">
        <title>Draft genomes of a novel of Aminipila strains.</title>
        <authorList>
            <person name="Ma S."/>
        </authorList>
    </citation>
    <scope>NUCLEOTIDE SEQUENCE [LARGE SCALE GENOMIC DNA]</scope>
    <source>
        <strain evidence="16">JN-39</strain>
    </source>
</reference>
<keyword evidence="8 12" id="KW-0028">Amino-acid biosynthesis</keyword>
<dbReference type="Gene3D" id="3.20.20.70">
    <property type="entry name" value="Aldolase class I"/>
    <property type="match status" value="1"/>
</dbReference>
<dbReference type="FunFam" id="3.20.20.70:FF:000009">
    <property type="entry name" value="1-(5-phosphoribosyl)-5-[(5-phosphoribosylamino)methylideneamino] imidazole-4-carboxamide isomerase"/>
    <property type="match status" value="1"/>
</dbReference>
<evidence type="ECO:0000256" key="3">
    <source>
        <dbReference type="ARBA" id="ARBA00005133"/>
    </source>
</evidence>
<dbReference type="AlphaFoldDB" id="A0A410PWE3"/>
<dbReference type="CDD" id="cd04732">
    <property type="entry name" value="HisA"/>
    <property type="match status" value="1"/>
</dbReference>
<keyword evidence="7 12" id="KW-0963">Cytoplasm</keyword>
<feature type="active site" description="Proton donor" evidence="12">
    <location>
        <position position="129"/>
    </location>
</feature>
<dbReference type="InterPro" id="IPR023016">
    <property type="entry name" value="HisA/PriA"/>
</dbReference>
<dbReference type="HAMAP" id="MF_01014">
    <property type="entry name" value="HisA"/>
    <property type="match status" value="1"/>
</dbReference>
<dbReference type="GO" id="GO:0000105">
    <property type="term" value="P:L-histidine biosynthetic process"/>
    <property type="evidence" value="ECO:0007669"/>
    <property type="project" value="UniProtKB-UniRule"/>
</dbReference>
<dbReference type="InterPro" id="IPR011060">
    <property type="entry name" value="RibuloseP-bd_barrel"/>
</dbReference>
<dbReference type="SUPFAM" id="SSF51366">
    <property type="entry name" value="Ribulose-phoshate binding barrel"/>
    <property type="match status" value="1"/>
</dbReference>
<dbReference type="KEGG" id="amij:EQM06_08390"/>
<evidence type="ECO:0000256" key="6">
    <source>
        <dbReference type="ARBA" id="ARBA00018464"/>
    </source>
</evidence>
<feature type="active site" description="Proton acceptor" evidence="12">
    <location>
        <position position="8"/>
    </location>
</feature>
<comment type="subcellular location">
    <subcellularLocation>
        <location evidence="2 12 14">Cytoplasm</location>
    </subcellularLocation>
</comment>
<keyword evidence="10 12" id="KW-0413">Isomerase</keyword>
<dbReference type="OrthoDB" id="9781903at2"/>
<dbReference type="GO" id="GO:0005737">
    <property type="term" value="C:cytoplasm"/>
    <property type="evidence" value="ECO:0007669"/>
    <property type="project" value="UniProtKB-SubCell"/>
</dbReference>
<dbReference type="RefSeq" id="WP_128745883.1">
    <property type="nucleotide sequence ID" value="NZ_CP035281.1"/>
</dbReference>
<name>A0A410PWE3_9FIRM</name>
<dbReference type="EMBL" id="CP035281">
    <property type="protein sequence ID" value="QAT43237.1"/>
    <property type="molecule type" value="Genomic_DNA"/>
</dbReference>
<evidence type="ECO:0000256" key="9">
    <source>
        <dbReference type="ARBA" id="ARBA00023102"/>
    </source>
</evidence>
<dbReference type="InterPro" id="IPR013785">
    <property type="entry name" value="Aldolase_TIM"/>
</dbReference>
<comment type="pathway">
    <text evidence="3 12 14">Amino-acid biosynthesis; L-histidine biosynthesis; L-histidine from 5-phospho-alpha-D-ribose 1-diphosphate: step 4/9.</text>
</comment>
<protein>
    <recommendedName>
        <fullName evidence="6 12">1-(5-phosphoribosyl)-5-[(5-phosphoribosylamino)methylideneamino] imidazole-4-carboxamide isomerase</fullName>
        <ecNumber evidence="5 12">5.3.1.16</ecNumber>
    </recommendedName>
    <alternativeName>
        <fullName evidence="11 12">Phosphoribosylformimino-5-aminoimidazole carboxamide ribotide isomerase</fullName>
    </alternativeName>
</protein>
<evidence type="ECO:0000256" key="1">
    <source>
        <dbReference type="ARBA" id="ARBA00000901"/>
    </source>
</evidence>
<organism evidence="15 16">
    <name type="scientific">Aminipila luticellarii</name>
    <dbReference type="NCBI Taxonomy" id="2507160"/>
    <lineage>
        <taxon>Bacteria</taxon>
        <taxon>Bacillati</taxon>
        <taxon>Bacillota</taxon>
        <taxon>Clostridia</taxon>
        <taxon>Peptostreptococcales</taxon>
        <taxon>Anaerovoracaceae</taxon>
        <taxon>Aminipila</taxon>
    </lineage>
</organism>
<evidence type="ECO:0000256" key="10">
    <source>
        <dbReference type="ARBA" id="ARBA00023235"/>
    </source>
</evidence>
<evidence type="ECO:0000256" key="5">
    <source>
        <dbReference type="ARBA" id="ARBA00012550"/>
    </source>
</evidence>
<gene>
    <name evidence="12 15" type="primary">hisA</name>
    <name evidence="15" type="ORF">EQM06_08390</name>
</gene>
<evidence type="ECO:0000256" key="12">
    <source>
        <dbReference type="HAMAP-Rule" id="MF_01014"/>
    </source>
</evidence>
<dbReference type="InterPro" id="IPR006063">
    <property type="entry name" value="HisA_bact_arch"/>
</dbReference>
<evidence type="ECO:0000256" key="11">
    <source>
        <dbReference type="ARBA" id="ARBA00030547"/>
    </source>
</evidence>
<dbReference type="InterPro" id="IPR006062">
    <property type="entry name" value="His_biosynth"/>
</dbReference>
<dbReference type="InterPro" id="IPR044524">
    <property type="entry name" value="Isoase_HisA-like"/>
</dbReference>
<keyword evidence="9 12" id="KW-0368">Histidine biosynthesis</keyword>
<proteinExistence type="inferred from homology"/>
<evidence type="ECO:0000313" key="15">
    <source>
        <dbReference type="EMBL" id="QAT43237.1"/>
    </source>
</evidence>
<dbReference type="GO" id="GO:0000162">
    <property type="term" value="P:L-tryptophan biosynthetic process"/>
    <property type="evidence" value="ECO:0007669"/>
    <property type="project" value="TreeGrafter"/>
</dbReference>
<dbReference type="Proteomes" id="UP000287601">
    <property type="component" value="Chromosome"/>
</dbReference>
<sequence>MNIYPAIDLYEGTAVRLFKGNYDKMTLYDKNPLHTALKFQSQGSSFLHLVDLEGAKNGVPANLDTIKEIVEKTNLFIQLGGGIRCMKTAETYLSMGVDRVILGTAAITEKGFLKEAVKNYGAQIAVGVDIKDRKVAIKGWTELSPYSCEDFCRQMQAMGVQTIICTDVSKDGAMRGTNRELYRQLSHICSIDIIASGGVSTLEDIRALSDMQLHGAILGKALYTEALYLPEAIEAAKGKELLK</sequence>
<comment type="catalytic activity">
    <reaction evidence="1 12 14">
        <text>1-(5-phospho-beta-D-ribosyl)-5-[(5-phospho-beta-D-ribosylamino)methylideneamino]imidazole-4-carboxamide = 5-[(5-phospho-1-deoxy-D-ribulos-1-ylimino)methylamino]-1-(5-phospho-beta-D-ribosyl)imidazole-4-carboxamide</text>
        <dbReference type="Rhea" id="RHEA:15469"/>
        <dbReference type="ChEBI" id="CHEBI:58435"/>
        <dbReference type="ChEBI" id="CHEBI:58525"/>
        <dbReference type="EC" id="5.3.1.16"/>
    </reaction>
</comment>
<dbReference type="PANTHER" id="PTHR43090:SF2">
    <property type="entry name" value="1-(5-PHOSPHORIBOSYL)-5-[(5-PHOSPHORIBOSYLAMINO)METHYLIDENEAMINO] IMIDAZOLE-4-CARBOXAMIDE ISOMERASE"/>
    <property type="match status" value="1"/>
</dbReference>
<accession>A0A410PWE3</accession>
<evidence type="ECO:0000256" key="14">
    <source>
        <dbReference type="RuleBase" id="RU003658"/>
    </source>
</evidence>
<dbReference type="EC" id="5.3.1.16" evidence="5 12"/>
<dbReference type="PANTHER" id="PTHR43090">
    <property type="entry name" value="1-(5-PHOSPHORIBOSYL)-5-[(5-PHOSPHORIBOSYLAMINO)METHYLIDENEAMINO] IMIDAZOLE-4-CARBOXAMIDE ISOMERASE"/>
    <property type="match status" value="1"/>
</dbReference>
<comment type="similarity">
    <text evidence="4 12 13">Belongs to the HisA/HisF family.</text>
</comment>